<feature type="compositionally biased region" description="Basic and acidic residues" evidence="1">
    <location>
        <begin position="70"/>
        <end position="83"/>
    </location>
</feature>
<accession>A0A089XGW8</accession>
<proteinExistence type="predicted"/>
<dbReference type="EMBL" id="CP009439">
    <property type="protein sequence ID" value="AIS02534.1"/>
    <property type="molecule type" value="Genomic_DNA"/>
</dbReference>
<keyword evidence="3" id="KW-0614">Plasmid</keyword>
<feature type="region of interest" description="Disordered" evidence="1">
    <location>
        <begin position="63"/>
        <end position="90"/>
    </location>
</feature>
<gene>
    <name evidence="3" type="ORF">SGLAU_33020</name>
</gene>
<dbReference type="RefSeq" id="WP_412556277.1">
    <property type="nucleotide sequence ID" value="NZ_CP009439.1"/>
</dbReference>
<evidence type="ECO:0000313" key="3">
    <source>
        <dbReference type="EMBL" id="AIS02534.1"/>
    </source>
</evidence>
<dbReference type="KEGG" id="sgu:SGLAU_33020"/>
<organism evidence="3 4">
    <name type="scientific">Streptomyces glaucescens</name>
    <dbReference type="NCBI Taxonomy" id="1907"/>
    <lineage>
        <taxon>Bacteria</taxon>
        <taxon>Bacillati</taxon>
        <taxon>Actinomycetota</taxon>
        <taxon>Actinomycetes</taxon>
        <taxon>Kitasatosporales</taxon>
        <taxon>Streptomycetaceae</taxon>
        <taxon>Streptomyces</taxon>
    </lineage>
</organism>
<dbReference type="Proteomes" id="UP000029482">
    <property type="component" value="Plasmid pSglau1"/>
</dbReference>
<dbReference type="PANTHER" id="PTHR33055:SF3">
    <property type="entry name" value="PUTATIVE TRANSPOSASE FOR IS117-RELATED"/>
    <property type="match status" value="1"/>
</dbReference>
<dbReference type="InterPro" id="IPR047650">
    <property type="entry name" value="Transpos_IS110"/>
</dbReference>
<evidence type="ECO:0000313" key="4">
    <source>
        <dbReference type="Proteomes" id="UP000029482"/>
    </source>
</evidence>
<dbReference type="eggNOG" id="COG3547">
    <property type="taxonomic scope" value="Bacteria"/>
</dbReference>
<dbReference type="GO" id="GO:0003677">
    <property type="term" value="F:DNA binding"/>
    <property type="evidence" value="ECO:0007669"/>
    <property type="project" value="InterPro"/>
</dbReference>
<protein>
    <recommendedName>
        <fullName evidence="2">Transposase IS116/IS110/IS902 C-terminal domain-containing protein</fullName>
    </recommendedName>
</protein>
<evidence type="ECO:0000259" key="2">
    <source>
        <dbReference type="Pfam" id="PF02371"/>
    </source>
</evidence>
<dbReference type="GO" id="GO:0004803">
    <property type="term" value="F:transposase activity"/>
    <property type="evidence" value="ECO:0007669"/>
    <property type="project" value="InterPro"/>
</dbReference>
<dbReference type="InterPro" id="IPR003346">
    <property type="entry name" value="Transposase_20"/>
</dbReference>
<dbReference type="HOGENOM" id="CLU_036902_2_4_11"/>
<dbReference type="AlphaFoldDB" id="A0A089XGW8"/>
<evidence type="ECO:0000256" key="1">
    <source>
        <dbReference type="SAM" id="MobiDB-lite"/>
    </source>
</evidence>
<name>A0A089XGW8_STRGA</name>
<geneLocation type="plasmid" evidence="3 4">
    <name>pSglau1</name>
</geneLocation>
<keyword evidence="4" id="KW-1185">Reference proteome</keyword>
<reference evidence="4" key="1">
    <citation type="journal article" date="2015" name="J. Biotechnol.">
        <title>Complete genome sequence of the actinobacterium Streptomyces glaucescens GLA.O (DSM 40922) consisting of a linear chromosome and one linear plasmid.</title>
        <authorList>
            <person name="Ortseifen V."/>
            <person name="Winkler A."/>
            <person name="Albersmeier A."/>
            <person name="Wendler S."/>
            <person name="Puhler A."/>
            <person name="Kalinowski J."/>
            <person name="Ruckert C."/>
        </authorList>
    </citation>
    <scope>NUCLEOTIDE SEQUENCE [LARGE SCALE GENOMIC DNA]</scope>
    <source>
        <strain evidence="4">DSM 40922 / GLA O</strain>
        <plasmid evidence="4">pSglau1</plasmid>
    </source>
</reference>
<sequence>MLDQQKLPAARIEELLEAHPFSKVLTSMPGIGVRTEARILIDVGDGSSVPSAAHLAAYASLAQRPAVPGRRSEANNPPRERKQTAQTGPLSIRICRTYRPGLPDLLRKKISQGKHHAQALLCLARRRADVHFAMLRDGTIHGPQPAPSA</sequence>
<dbReference type="GO" id="GO:0006313">
    <property type="term" value="P:DNA transposition"/>
    <property type="evidence" value="ECO:0007669"/>
    <property type="project" value="InterPro"/>
</dbReference>
<feature type="domain" description="Transposase IS116/IS110/IS902 C-terminal" evidence="2">
    <location>
        <begin position="23"/>
        <end position="73"/>
    </location>
</feature>
<dbReference type="PANTHER" id="PTHR33055">
    <property type="entry name" value="TRANSPOSASE FOR INSERTION SEQUENCE ELEMENT IS1111A"/>
    <property type="match status" value="1"/>
</dbReference>
<dbReference type="Pfam" id="PF02371">
    <property type="entry name" value="Transposase_20"/>
    <property type="match status" value="1"/>
</dbReference>